<organism evidence="1 2">
    <name type="scientific">Oesophagostomum dentatum</name>
    <name type="common">Nodular worm</name>
    <dbReference type="NCBI Taxonomy" id="61180"/>
    <lineage>
        <taxon>Eukaryota</taxon>
        <taxon>Metazoa</taxon>
        <taxon>Ecdysozoa</taxon>
        <taxon>Nematoda</taxon>
        <taxon>Chromadorea</taxon>
        <taxon>Rhabditida</taxon>
        <taxon>Rhabditina</taxon>
        <taxon>Rhabditomorpha</taxon>
        <taxon>Strongyloidea</taxon>
        <taxon>Strongylidae</taxon>
        <taxon>Oesophagostomum</taxon>
    </lineage>
</organism>
<dbReference type="OrthoDB" id="5877327at2759"/>
<dbReference type="EMBL" id="KN605152">
    <property type="protein sequence ID" value="KHJ79411.1"/>
    <property type="molecule type" value="Genomic_DNA"/>
</dbReference>
<dbReference type="AlphaFoldDB" id="A0A0B1S689"/>
<accession>A0A0B1S689</accession>
<keyword evidence="2" id="KW-1185">Reference proteome</keyword>
<dbReference type="InterPro" id="IPR009003">
    <property type="entry name" value="Peptidase_S1_PA"/>
</dbReference>
<name>A0A0B1S689_OESDE</name>
<gene>
    <name evidence="1" type="ORF">OESDEN_20943</name>
</gene>
<sequence length="87" mass="10125">MFMQKGDSGGPLFQFNENKRAVLLGVCSHLVYTNKNDTWDVFADIRTEVKWLCDKTGLLLCSRHYANFPLYSGNTNSLMRFVDRKYH</sequence>
<evidence type="ECO:0000313" key="2">
    <source>
        <dbReference type="Proteomes" id="UP000053660"/>
    </source>
</evidence>
<dbReference type="Gene3D" id="2.40.10.10">
    <property type="entry name" value="Trypsin-like serine proteases"/>
    <property type="match status" value="1"/>
</dbReference>
<reference evidence="1 2" key="1">
    <citation type="submission" date="2014-03" db="EMBL/GenBank/DDBJ databases">
        <title>Draft genome of the hookworm Oesophagostomum dentatum.</title>
        <authorList>
            <person name="Mitreva M."/>
        </authorList>
    </citation>
    <scope>NUCLEOTIDE SEQUENCE [LARGE SCALE GENOMIC DNA]</scope>
    <source>
        <strain evidence="1 2">OD-Hann</strain>
    </source>
</reference>
<evidence type="ECO:0000313" key="1">
    <source>
        <dbReference type="EMBL" id="KHJ79411.1"/>
    </source>
</evidence>
<dbReference type="InterPro" id="IPR043504">
    <property type="entry name" value="Peptidase_S1_PA_chymotrypsin"/>
</dbReference>
<proteinExistence type="predicted"/>
<protein>
    <recommendedName>
        <fullName evidence="3">Peptidase S1 domain-containing protein</fullName>
    </recommendedName>
</protein>
<dbReference type="SUPFAM" id="SSF50494">
    <property type="entry name" value="Trypsin-like serine proteases"/>
    <property type="match status" value="1"/>
</dbReference>
<evidence type="ECO:0008006" key="3">
    <source>
        <dbReference type="Google" id="ProtNLM"/>
    </source>
</evidence>
<dbReference type="Proteomes" id="UP000053660">
    <property type="component" value="Unassembled WGS sequence"/>
</dbReference>